<evidence type="ECO:0000256" key="1">
    <source>
        <dbReference type="ARBA" id="ARBA00022630"/>
    </source>
</evidence>
<dbReference type="Proteomes" id="UP000292957">
    <property type="component" value="Unassembled WGS sequence"/>
</dbReference>
<dbReference type="PANTHER" id="PTHR46720:SF3">
    <property type="entry name" value="FAD-BINDING DOMAIN-CONTAINING PROTEIN-RELATED"/>
    <property type="match status" value="1"/>
</dbReference>
<dbReference type="EMBL" id="ML143506">
    <property type="protein sequence ID" value="TBU23407.1"/>
    <property type="molecule type" value="Genomic_DNA"/>
</dbReference>
<dbReference type="SUPFAM" id="SSF51905">
    <property type="entry name" value="FAD/NAD(P)-binding domain"/>
    <property type="match status" value="1"/>
</dbReference>
<accession>A0A4Q9MA99</accession>
<evidence type="ECO:0000259" key="4">
    <source>
        <dbReference type="Pfam" id="PF01494"/>
    </source>
</evidence>
<evidence type="ECO:0000313" key="5">
    <source>
        <dbReference type="EMBL" id="TBU23407.1"/>
    </source>
</evidence>
<reference evidence="5" key="1">
    <citation type="submission" date="2019-01" db="EMBL/GenBank/DDBJ databases">
        <title>Draft genome sequences of three monokaryotic isolates of the white-rot basidiomycete fungus Dichomitus squalens.</title>
        <authorList>
            <consortium name="DOE Joint Genome Institute"/>
            <person name="Lopez S.C."/>
            <person name="Andreopoulos B."/>
            <person name="Pangilinan J."/>
            <person name="Lipzen A."/>
            <person name="Riley R."/>
            <person name="Ahrendt S."/>
            <person name="Ng V."/>
            <person name="Barry K."/>
            <person name="Daum C."/>
            <person name="Grigoriev I.V."/>
            <person name="Hilden K.S."/>
            <person name="Makela M.R."/>
            <person name="de Vries R.P."/>
        </authorList>
    </citation>
    <scope>NUCLEOTIDE SEQUENCE [LARGE SCALE GENOMIC DNA]</scope>
    <source>
        <strain evidence="5">OM18370.1</strain>
    </source>
</reference>
<keyword evidence="1" id="KW-0285">Flavoprotein</keyword>
<dbReference type="Gene3D" id="3.50.50.60">
    <property type="entry name" value="FAD/NAD(P)-binding domain"/>
    <property type="match status" value="1"/>
</dbReference>
<dbReference type="GO" id="GO:0016491">
    <property type="term" value="F:oxidoreductase activity"/>
    <property type="evidence" value="ECO:0007669"/>
    <property type="project" value="UniProtKB-KW"/>
</dbReference>
<dbReference type="GO" id="GO:0044550">
    <property type="term" value="P:secondary metabolite biosynthetic process"/>
    <property type="evidence" value="ECO:0007669"/>
    <property type="project" value="TreeGrafter"/>
</dbReference>
<proteinExistence type="predicted"/>
<evidence type="ECO:0000256" key="3">
    <source>
        <dbReference type="ARBA" id="ARBA00023002"/>
    </source>
</evidence>
<dbReference type="Pfam" id="PF01494">
    <property type="entry name" value="FAD_binding_3"/>
    <property type="match status" value="2"/>
</dbReference>
<dbReference type="AlphaFoldDB" id="A0A4Q9MA99"/>
<organism evidence="5">
    <name type="scientific">Dichomitus squalens</name>
    <dbReference type="NCBI Taxonomy" id="114155"/>
    <lineage>
        <taxon>Eukaryota</taxon>
        <taxon>Fungi</taxon>
        <taxon>Dikarya</taxon>
        <taxon>Basidiomycota</taxon>
        <taxon>Agaricomycotina</taxon>
        <taxon>Agaricomycetes</taxon>
        <taxon>Polyporales</taxon>
        <taxon>Polyporaceae</taxon>
        <taxon>Dichomitus</taxon>
    </lineage>
</organism>
<keyword evidence="2" id="KW-0274">FAD</keyword>
<dbReference type="OrthoDB" id="417877at2759"/>
<protein>
    <submittedName>
        <fullName evidence="5">FAD/NAD(P)-binding domain-containing protein</fullName>
    </submittedName>
</protein>
<dbReference type="SUPFAM" id="SSF54373">
    <property type="entry name" value="FAD-linked reductases, C-terminal domain"/>
    <property type="match status" value="1"/>
</dbReference>
<dbReference type="InterPro" id="IPR051104">
    <property type="entry name" value="FAD_monoxygenase"/>
</dbReference>
<dbReference type="InterPro" id="IPR002938">
    <property type="entry name" value="FAD-bd"/>
</dbReference>
<feature type="domain" description="FAD-binding" evidence="4">
    <location>
        <begin position="11"/>
        <end position="200"/>
    </location>
</feature>
<dbReference type="InterPro" id="IPR036188">
    <property type="entry name" value="FAD/NAD-bd_sf"/>
</dbReference>
<sequence>MSSVNSASKFRVAIIGGGMGGLVLGLCLKKYALDVQFDIYESAAKLTEVGAGVLMSPRIWTIMQELELEEELVKVTGAVDRAGMLPLMNLRMINTDENHAGSDILFRKGDEAKVVDIVKLHQLHTFQRSVLQQILSEKLDAKDRIHFSKRLTSYSEPTSPTEPIILHFKDGTTATCDIVIGSDGIRSSVRRTMFAKLSDESERHGHIEDASRFRVMVEPIWSGHVTYRGLILASELSEDLRRFASTPQILCGKDRHVVLYPVSGGELVNIVSSVYTPGSGTVYDGPWVETTTSDKVAKLFEGFNPNAVALIKSLREPLGWALHTVPKLTTYIKGRSALIGDAAHAMVPYQGAGLGQAIEDGFVLAKILAHSSVTLTNVSEALRIYDDVRRPFSQNVQQGSEWNGMLYQLRRAGWEDISVEDSAAGRYPPELLSAFEKDVKAQMEWQYDPGASIKGDIAKVSGMLETLSAQ</sequence>
<dbReference type="PRINTS" id="PR00420">
    <property type="entry name" value="RNGMNOXGNASE"/>
</dbReference>
<dbReference type="GO" id="GO:0071949">
    <property type="term" value="F:FAD binding"/>
    <property type="evidence" value="ECO:0007669"/>
    <property type="project" value="InterPro"/>
</dbReference>
<gene>
    <name evidence="5" type="ORF">BD311DRAFT_768547</name>
</gene>
<feature type="domain" description="FAD-binding" evidence="4">
    <location>
        <begin position="328"/>
        <end position="398"/>
    </location>
</feature>
<dbReference type="PANTHER" id="PTHR46720">
    <property type="entry name" value="HYDROXYLASE, PUTATIVE (AFU_ORTHOLOGUE AFUA_3G01460)-RELATED"/>
    <property type="match status" value="1"/>
</dbReference>
<keyword evidence="3" id="KW-0560">Oxidoreductase</keyword>
<evidence type="ECO:0000256" key="2">
    <source>
        <dbReference type="ARBA" id="ARBA00022827"/>
    </source>
</evidence>
<name>A0A4Q9MA99_9APHY</name>